<evidence type="ECO:0000256" key="1">
    <source>
        <dbReference type="ARBA" id="ARBA00022857"/>
    </source>
</evidence>
<dbReference type="SMART" id="SM00829">
    <property type="entry name" value="PKS_ER"/>
    <property type="match status" value="1"/>
</dbReference>
<feature type="domain" description="Enoyl reductase (ER)" evidence="3">
    <location>
        <begin position="12"/>
        <end position="321"/>
    </location>
</feature>
<dbReference type="SUPFAM" id="SSF50129">
    <property type="entry name" value="GroES-like"/>
    <property type="match status" value="1"/>
</dbReference>
<dbReference type="Proteomes" id="UP000521017">
    <property type="component" value="Unassembled WGS sequence"/>
</dbReference>
<organism evidence="4 5">
    <name type="scientific">Pedobacter cryoconitis</name>
    <dbReference type="NCBI Taxonomy" id="188932"/>
    <lineage>
        <taxon>Bacteria</taxon>
        <taxon>Pseudomonadati</taxon>
        <taxon>Bacteroidota</taxon>
        <taxon>Sphingobacteriia</taxon>
        <taxon>Sphingobacteriales</taxon>
        <taxon>Sphingobacteriaceae</taxon>
        <taxon>Pedobacter</taxon>
    </lineage>
</organism>
<dbReference type="EMBL" id="JACHCC010000003">
    <property type="protein sequence ID" value="MBB6499080.1"/>
    <property type="molecule type" value="Genomic_DNA"/>
</dbReference>
<dbReference type="InterPro" id="IPR013154">
    <property type="entry name" value="ADH-like_N"/>
</dbReference>
<dbReference type="Pfam" id="PF00107">
    <property type="entry name" value="ADH_zinc_N"/>
    <property type="match status" value="1"/>
</dbReference>
<gene>
    <name evidence="4" type="ORF">HDF25_001221</name>
</gene>
<name>A0A7X0J197_9SPHI</name>
<dbReference type="RefSeq" id="WP_184623795.1">
    <property type="nucleotide sequence ID" value="NZ_JACHCC010000003.1"/>
</dbReference>
<evidence type="ECO:0000313" key="5">
    <source>
        <dbReference type="Proteomes" id="UP000521017"/>
    </source>
</evidence>
<dbReference type="InterPro" id="IPR011032">
    <property type="entry name" value="GroES-like_sf"/>
</dbReference>
<dbReference type="AlphaFoldDB" id="A0A7X0J197"/>
<dbReference type="Gene3D" id="3.40.50.720">
    <property type="entry name" value="NAD(P)-binding Rossmann-like Domain"/>
    <property type="match status" value="1"/>
</dbReference>
<proteinExistence type="predicted"/>
<dbReference type="PANTHER" id="PTHR48106:SF2">
    <property type="entry name" value="ZN2+-BINDING DEHYDROGENASE"/>
    <property type="match status" value="1"/>
</dbReference>
<evidence type="ECO:0000313" key="4">
    <source>
        <dbReference type="EMBL" id="MBB6499080.1"/>
    </source>
</evidence>
<dbReference type="InterPro" id="IPR036291">
    <property type="entry name" value="NAD(P)-bd_dom_sf"/>
</dbReference>
<accession>A0A7X0J197</accession>
<dbReference type="GO" id="GO:0016651">
    <property type="term" value="F:oxidoreductase activity, acting on NAD(P)H"/>
    <property type="evidence" value="ECO:0007669"/>
    <property type="project" value="TreeGrafter"/>
</dbReference>
<reference evidence="4 5" key="1">
    <citation type="submission" date="2020-08" db="EMBL/GenBank/DDBJ databases">
        <title>Genomic Encyclopedia of Type Strains, Phase IV (KMG-V): Genome sequencing to study the core and pangenomes of soil and plant-associated prokaryotes.</title>
        <authorList>
            <person name="Whitman W."/>
        </authorList>
    </citation>
    <scope>NUCLEOTIDE SEQUENCE [LARGE SCALE GENOMIC DNA]</scope>
    <source>
        <strain evidence="4 5">M2T3</strain>
    </source>
</reference>
<keyword evidence="1" id="KW-0521">NADP</keyword>
<evidence type="ECO:0000256" key="2">
    <source>
        <dbReference type="ARBA" id="ARBA00023002"/>
    </source>
</evidence>
<dbReference type="Gene3D" id="3.90.180.10">
    <property type="entry name" value="Medium-chain alcohol dehydrogenases, catalytic domain"/>
    <property type="match status" value="1"/>
</dbReference>
<dbReference type="InterPro" id="IPR013149">
    <property type="entry name" value="ADH-like_C"/>
</dbReference>
<dbReference type="Pfam" id="PF08240">
    <property type="entry name" value="ADH_N"/>
    <property type="match status" value="1"/>
</dbReference>
<dbReference type="SUPFAM" id="SSF51735">
    <property type="entry name" value="NAD(P)-binding Rossmann-fold domains"/>
    <property type="match status" value="1"/>
</dbReference>
<evidence type="ECO:0000259" key="3">
    <source>
        <dbReference type="SMART" id="SM00829"/>
    </source>
</evidence>
<comment type="caution">
    <text evidence="4">The sequence shown here is derived from an EMBL/GenBank/DDBJ whole genome shotgun (WGS) entry which is preliminary data.</text>
</comment>
<dbReference type="PANTHER" id="PTHR48106">
    <property type="entry name" value="QUINONE OXIDOREDUCTASE PIG3-RELATED"/>
    <property type="match status" value="1"/>
</dbReference>
<dbReference type="InterPro" id="IPR020843">
    <property type="entry name" value="ER"/>
</dbReference>
<protein>
    <submittedName>
        <fullName evidence="4">NADPH:quinone reductase-like Zn-dependent oxidoreductase</fullName>
    </submittedName>
</protein>
<sequence length="325" mass="35567">MKSILFNKAGEAADVLNITETDIAELLPGQVRVKVMASPINPSDYMFIKDQYRLKPLYPQIAGLEASGIITDVHVTVKGFKKGDHVTFRAVGTWAEFVNVNENELIPVEQDIPFEISCQIALNAITAHALLEWSKCKAGSYLLLSAASSALAGLIVQMAKANGIKTICLVRDMESAGLLYTQGAYKVLPADESDLMSRIMELTDHSGVDAFLDAVGGDILSKSLKVMRSNGMITLYGMFAKGPAEVFNSDVIYKNLTVTGFGIGQWLASKSTTEKRSAFSVIIDLIFKEKLILPQVYTYKLTDISKAVLFDQHKKTGKVVLVNYN</sequence>
<keyword evidence="2" id="KW-0560">Oxidoreductase</keyword>
<dbReference type="GO" id="GO:0070402">
    <property type="term" value="F:NADPH binding"/>
    <property type="evidence" value="ECO:0007669"/>
    <property type="project" value="TreeGrafter"/>
</dbReference>